<accession>A0A077ZT82</accession>
<feature type="compositionally biased region" description="Low complexity" evidence="6">
    <location>
        <begin position="363"/>
        <end position="395"/>
    </location>
</feature>
<dbReference type="PANTHER" id="PTHR12537">
    <property type="entry name" value="RNA BINDING PROTEIN PUMILIO-RELATED"/>
    <property type="match status" value="1"/>
</dbReference>
<feature type="region of interest" description="Disordered" evidence="6">
    <location>
        <begin position="117"/>
        <end position="142"/>
    </location>
</feature>
<feature type="compositionally biased region" description="Low complexity" evidence="6">
    <location>
        <begin position="617"/>
        <end position="638"/>
    </location>
</feature>
<evidence type="ECO:0000256" key="6">
    <source>
        <dbReference type="SAM" id="MobiDB-lite"/>
    </source>
</evidence>
<feature type="repeat" description="Pumilio" evidence="5">
    <location>
        <begin position="941"/>
        <end position="978"/>
    </location>
</feature>
<protein>
    <submittedName>
        <fullName evidence="8">Pumilio homolog 2-like</fullName>
    </submittedName>
</protein>
<evidence type="ECO:0000256" key="5">
    <source>
        <dbReference type="PROSITE-ProRule" id="PRU00317"/>
    </source>
</evidence>
<dbReference type="PROSITE" id="PS50302">
    <property type="entry name" value="PUM"/>
    <property type="match status" value="8"/>
</dbReference>
<feature type="repeat" description="Pumilio" evidence="5">
    <location>
        <begin position="749"/>
        <end position="784"/>
    </location>
</feature>
<name>A0A077ZT82_STYLE</name>
<evidence type="ECO:0000259" key="7">
    <source>
        <dbReference type="PROSITE" id="PS50303"/>
    </source>
</evidence>
<dbReference type="GO" id="GO:0005737">
    <property type="term" value="C:cytoplasm"/>
    <property type="evidence" value="ECO:0007669"/>
    <property type="project" value="UniProtKB-SubCell"/>
</dbReference>
<dbReference type="Gene3D" id="1.25.10.10">
    <property type="entry name" value="Leucine-rich Repeat Variant"/>
    <property type="match status" value="1"/>
</dbReference>
<dbReference type="PANTHER" id="PTHR12537:SF12">
    <property type="entry name" value="MATERNAL PROTEIN PUMILIO"/>
    <property type="match status" value="1"/>
</dbReference>
<evidence type="ECO:0000256" key="3">
    <source>
        <dbReference type="ARBA" id="ARBA00022737"/>
    </source>
</evidence>
<evidence type="ECO:0000256" key="4">
    <source>
        <dbReference type="ARBA" id="ARBA00022884"/>
    </source>
</evidence>
<feature type="region of interest" description="Disordered" evidence="6">
    <location>
        <begin position="363"/>
        <end position="450"/>
    </location>
</feature>
<reference evidence="8 9" key="1">
    <citation type="submission" date="2014-06" db="EMBL/GenBank/DDBJ databases">
        <authorList>
            <person name="Swart Estienne"/>
        </authorList>
    </citation>
    <scope>NUCLEOTIDE SEQUENCE [LARGE SCALE GENOMIC DNA]</scope>
    <source>
        <strain evidence="8 9">130c</strain>
    </source>
</reference>
<keyword evidence="9" id="KW-1185">Reference proteome</keyword>
<evidence type="ECO:0000313" key="9">
    <source>
        <dbReference type="Proteomes" id="UP000039865"/>
    </source>
</evidence>
<sequence length="1115" mass="127129">MSHQNDPQTNENESHLIGNILAEDNSDSDGEGQRSIMKSGYGVGFGIGASGPFGGPFSNVPERVGSAPATDISAVRQNQLNAFQKFGAFAQDSPQSKKLQGFGNPLVSQGFNNIYSNQVGEPYPSEQMRRPSNNDFSLNPQQQQDLQLQQQFLLQQQLQQNSQNQQQQHSQQQQQQQDLFQQNQSLIGSGISINAGLGVGNQVDQQSLFIQEQMNKGGSQQHQQSEIEIFSTKEYFDYYNSIKPHNPRLPKPTYQPPVDLDSFKKIKTQSDINILGNIQKLDEFERKMENLTLDDPQNNQNLSYEQFNQQAKMQQQKQGSMNQFPNTQQQQQQQQMMYPPPQMQMNQPINQQVFMGGNQFQQFMPPMQQNPMISSPSNMNQNLNNSGSNSNNFRGNNKKYKHKQGGAGGLGESQSHSHIQQPPQMPKLNKSSSHQLNQPYNYGGSAGQFDNKQMQNPQQMNMQGGNDIQKFPYSTQSWPQQNPQAMYPGQQWQQNQQFPAYNNMGMPINQGQMPGNFNNMGGYQMMQPQNQPFNQIMMPGFGMPPQQQQFGMPNQFGMPPVMGYNQYPQSMYGQQQQYGYNQNQYQNYPKKQGNFNNNQKGGGGGGGHNKGKGGFKGSSNSQNSNNNNSNQNQVNMGNPENQEQATLQMQVVELPKSEFLEELRHKIQNGKKIEIAELKDHIVECAMDQYGSRFIQQKYDVTTPEEKELIFSEILPDSYNLMNDVFGNYVVQKLFEYGTDQHRSILAEQLLGNVLKLTKSMYGCRVVQKALEVISIEQQKLLVSELKDNIIDCINDQNGNHVIQKCIEKMPCDQIEFIITPVIDQACQLCVHTYGCRVIQRVLENSNELYTRPIIDQILAEIHSLTMDQFGNYVIQHVLEHGRSQEDKNRIVKSIKGKVIELSNHKFASNVVEKCLQYASEKDKFELIEEFLDQNFDEDVALNQNGVLYQMMKDRYGNYVIQKCIEVSKGKQREILMRRITACANVLRKQTNYSRHVYNFIEKMSSGGPGVGPQQPNNMIQPQQIVNNSVDSRSANNNNGGYMQQNEYLITTINRMYKDNKRENIEHVQKVYLFERCKYKETTRGIRLGQEGLSKMINFVSKLTQMPLGFPVPNL</sequence>
<feature type="region of interest" description="Disordered" evidence="6">
    <location>
        <begin position="1"/>
        <end position="41"/>
    </location>
</feature>
<feature type="repeat" description="Pumilio" evidence="5">
    <location>
        <begin position="713"/>
        <end position="748"/>
    </location>
</feature>
<dbReference type="PROSITE" id="PS50303">
    <property type="entry name" value="PUM_HD"/>
    <property type="match status" value="1"/>
</dbReference>
<feature type="region of interest" description="Disordered" evidence="6">
    <location>
        <begin position="308"/>
        <end position="334"/>
    </location>
</feature>
<dbReference type="InterPro" id="IPR016024">
    <property type="entry name" value="ARM-type_fold"/>
</dbReference>
<feature type="region of interest" description="Disordered" evidence="6">
    <location>
        <begin position="585"/>
        <end position="638"/>
    </location>
</feature>
<dbReference type="OMA" id="YLFERCK"/>
<feature type="repeat" description="Pumilio" evidence="5">
    <location>
        <begin position="785"/>
        <end position="820"/>
    </location>
</feature>
<dbReference type="InParanoid" id="A0A077ZT82"/>
<feature type="compositionally biased region" description="Polar residues" evidence="6">
    <location>
        <begin position="130"/>
        <end position="140"/>
    </location>
</feature>
<dbReference type="InterPro" id="IPR033133">
    <property type="entry name" value="PUM-HD"/>
</dbReference>
<dbReference type="InterPro" id="IPR001313">
    <property type="entry name" value="Pumilio_RNA-bd_rpt"/>
</dbReference>
<dbReference type="GO" id="GO:0010608">
    <property type="term" value="P:post-transcriptional regulation of gene expression"/>
    <property type="evidence" value="ECO:0007669"/>
    <property type="project" value="TreeGrafter"/>
</dbReference>
<dbReference type="Pfam" id="PF00806">
    <property type="entry name" value="PUF"/>
    <property type="match status" value="8"/>
</dbReference>
<dbReference type="Proteomes" id="UP000039865">
    <property type="component" value="Unassembled WGS sequence"/>
</dbReference>
<evidence type="ECO:0000313" key="8">
    <source>
        <dbReference type="EMBL" id="CDW73092.1"/>
    </source>
</evidence>
<feature type="domain" description="PUM-HD" evidence="7">
    <location>
        <begin position="655"/>
        <end position="1005"/>
    </location>
</feature>
<feature type="repeat" description="Pumilio" evidence="5">
    <location>
        <begin position="821"/>
        <end position="856"/>
    </location>
</feature>
<keyword evidence="3" id="KW-0677">Repeat</keyword>
<feature type="repeat" description="Pumilio" evidence="5">
    <location>
        <begin position="677"/>
        <end position="712"/>
    </location>
</feature>
<feature type="repeat" description="Pumilio" evidence="5">
    <location>
        <begin position="894"/>
        <end position="929"/>
    </location>
</feature>
<dbReference type="SMART" id="SM00025">
    <property type="entry name" value="Pumilio"/>
    <property type="match status" value="8"/>
</dbReference>
<dbReference type="InterPro" id="IPR011989">
    <property type="entry name" value="ARM-like"/>
</dbReference>
<organism evidence="8 9">
    <name type="scientific">Stylonychia lemnae</name>
    <name type="common">Ciliate</name>
    <dbReference type="NCBI Taxonomy" id="5949"/>
    <lineage>
        <taxon>Eukaryota</taxon>
        <taxon>Sar</taxon>
        <taxon>Alveolata</taxon>
        <taxon>Ciliophora</taxon>
        <taxon>Intramacronucleata</taxon>
        <taxon>Spirotrichea</taxon>
        <taxon>Stichotrichia</taxon>
        <taxon>Sporadotrichida</taxon>
        <taxon>Oxytrichidae</taxon>
        <taxon>Stylonychinae</taxon>
        <taxon>Stylonychia</taxon>
    </lineage>
</organism>
<dbReference type="CDD" id="cd07920">
    <property type="entry name" value="Pumilio"/>
    <property type="match status" value="1"/>
</dbReference>
<dbReference type="OrthoDB" id="668540at2759"/>
<feature type="repeat" description="Pumilio" evidence="5">
    <location>
        <begin position="857"/>
        <end position="893"/>
    </location>
</feature>
<feature type="compositionally biased region" description="Polar residues" evidence="6">
    <location>
        <begin position="429"/>
        <end position="440"/>
    </location>
</feature>
<evidence type="ECO:0000256" key="2">
    <source>
        <dbReference type="ARBA" id="ARBA00022490"/>
    </source>
</evidence>
<dbReference type="FunFam" id="1.25.10.10:FF:000004">
    <property type="entry name" value="Pumilio homolog 1 isoform 2"/>
    <property type="match status" value="1"/>
</dbReference>
<gene>
    <name evidence="8" type="primary">Contig12142.g12978</name>
    <name evidence="8" type="ORF">STYLEM_2061</name>
</gene>
<feature type="compositionally biased region" description="Polar residues" evidence="6">
    <location>
        <begin position="1"/>
        <end position="11"/>
    </location>
</feature>
<keyword evidence="2" id="KW-0963">Cytoplasm</keyword>
<dbReference type="EMBL" id="CCKQ01001997">
    <property type="protein sequence ID" value="CDW73092.1"/>
    <property type="molecule type" value="Genomic_DNA"/>
</dbReference>
<dbReference type="AlphaFoldDB" id="A0A077ZT82"/>
<proteinExistence type="predicted"/>
<feature type="compositionally biased region" description="Gly residues" evidence="6">
    <location>
        <begin position="600"/>
        <end position="616"/>
    </location>
</feature>
<dbReference type="GO" id="GO:0003729">
    <property type="term" value="F:mRNA binding"/>
    <property type="evidence" value="ECO:0007669"/>
    <property type="project" value="TreeGrafter"/>
</dbReference>
<comment type="subcellular location">
    <subcellularLocation>
        <location evidence="1">Cytoplasm</location>
    </subcellularLocation>
</comment>
<feature type="compositionally biased region" description="Low complexity" evidence="6">
    <location>
        <begin position="585"/>
        <end position="599"/>
    </location>
</feature>
<feature type="compositionally biased region" description="Low complexity" evidence="6">
    <location>
        <begin position="413"/>
        <end position="422"/>
    </location>
</feature>
<keyword evidence="4" id="KW-0694">RNA-binding</keyword>
<dbReference type="SUPFAM" id="SSF48371">
    <property type="entry name" value="ARM repeat"/>
    <property type="match status" value="1"/>
</dbReference>
<dbReference type="InterPro" id="IPR033712">
    <property type="entry name" value="Pumilio_RNA-bd"/>
</dbReference>
<evidence type="ECO:0000256" key="1">
    <source>
        <dbReference type="ARBA" id="ARBA00004496"/>
    </source>
</evidence>